<dbReference type="Proteomes" id="UP000254869">
    <property type="component" value="Unassembled WGS sequence"/>
</dbReference>
<dbReference type="RefSeq" id="WP_068003713.1">
    <property type="nucleotide sequence ID" value="NZ_QQBC01000008.1"/>
</dbReference>
<comment type="caution">
    <text evidence="5">The sequence shown here is derived from an EMBL/GenBank/DDBJ whole genome shotgun (WGS) entry which is preliminary data.</text>
</comment>
<feature type="signal peptide" evidence="3">
    <location>
        <begin position="1"/>
        <end position="21"/>
    </location>
</feature>
<reference evidence="5 6" key="1">
    <citation type="submission" date="2018-07" db="EMBL/GenBank/DDBJ databases">
        <title>Genomic Encyclopedia of Type Strains, Phase IV (KMG-IV): sequencing the most valuable type-strain genomes for metagenomic binning, comparative biology and taxonomic classification.</title>
        <authorList>
            <person name="Goeker M."/>
        </authorList>
    </citation>
    <scope>NUCLEOTIDE SEQUENCE [LARGE SCALE GENOMIC DNA]</scope>
    <source>
        <strain evidence="5 6">DSM 44290</strain>
    </source>
</reference>
<name>A0A370I1F5_9NOCA</name>
<dbReference type="STRING" id="1210086.GCA_001613105_05575"/>
<evidence type="ECO:0000313" key="5">
    <source>
        <dbReference type="EMBL" id="RDI64575.1"/>
    </source>
</evidence>
<feature type="chain" id="PRO_5039552671" description="Low molecular weight antigen MTB12-like C-terminal domain-containing protein" evidence="3">
    <location>
        <begin position="22"/>
        <end position="156"/>
    </location>
</feature>
<comment type="similarity">
    <text evidence="2">Belongs to the MTB12 family.</text>
</comment>
<evidence type="ECO:0000313" key="6">
    <source>
        <dbReference type="Proteomes" id="UP000254869"/>
    </source>
</evidence>
<dbReference type="EMBL" id="QQBC01000008">
    <property type="protein sequence ID" value="RDI64575.1"/>
    <property type="molecule type" value="Genomic_DNA"/>
</dbReference>
<gene>
    <name evidence="5" type="ORF">DFR76_108408</name>
</gene>
<evidence type="ECO:0000256" key="3">
    <source>
        <dbReference type="SAM" id="SignalP"/>
    </source>
</evidence>
<keyword evidence="6" id="KW-1185">Reference proteome</keyword>
<protein>
    <recommendedName>
        <fullName evidence="4">Low molecular weight antigen MTB12-like C-terminal domain-containing protein</fullName>
    </recommendedName>
</protein>
<dbReference type="InterPro" id="IPR058644">
    <property type="entry name" value="Mtb12-like_C"/>
</dbReference>
<keyword evidence="1 3" id="KW-0732">Signal</keyword>
<organism evidence="5 6">
    <name type="scientific">Nocardia pseudobrasiliensis</name>
    <dbReference type="NCBI Taxonomy" id="45979"/>
    <lineage>
        <taxon>Bacteria</taxon>
        <taxon>Bacillati</taxon>
        <taxon>Actinomycetota</taxon>
        <taxon>Actinomycetes</taxon>
        <taxon>Mycobacteriales</taxon>
        <taxon>Nocardiaceae</taxon>
        <taxon>Nocardia</taxon>
    </lineage>
</organism>
<evidence type="ECO:0000259" key="4">
    <source>
        <dbReference type="Pfam" id="PF26580"/>
    </source>
</evidence>
<sequence>MNSRKFRAAAAAFSLAAAVFAGTTATAVPAAAAPIMAPVHAAAPGLGELTAKLQLVLDTGASRAQRANELEAGEAGLPLVDQVGTVMAATPPSFRWELQGPVDVQGDTLTAGLQTSVDGYEPWHFQLTWRQIDGTWKLTREAECVVASIAVLPCTV</sequence>
<dbReference type="AlphaFoldDB" id="A0A370I1F5"/>
<accession>A0A370I1F5</accession>
<dbReference type="Pfam" id="PF26580">
    <property type="entry name" value="Mtb12_C"/>
    <property type="match status" value="1"/>
</dbReference>
<proteinExistence type="inferred from homology"/>
<evidence type="ECO:0000256" key="1">
    <source>
        <dbReference type="ARBA" id="ARBA00022729"/>
    </source>
</evidence>
<evidence type="ECO:0000256" key="2">
    <source>
        <dbReference type="ARBA" id="ARBA00093774"/>
    </source>
</evidence>
<feature type="domain" description="Low molecular weight antigen MTB12-like C-terminal" evidence="4">
    <location>
        <begin position="43"/>
        <end position="154"/>
    </location>
</feature>